<dbReference type="InterPro" id="IPR017938">
    <property type="entry name" value="Riboflavin_synthase-like_b-brl"/>
</dbReference>
<evidence type="ECO:0000256" key="3">
    <source>
        <dbReference type="ARBA" id="ARBA00004887"/>
    </source>
</evidence>
<dbReference type="Proteomes" id="UP000709959">
    <property type="component" value="Unassembled WGS sequence"/>
</dbReference>
<dbReference type="PIRSF" id="PIRSF000498">
    <property type="entry name" value="Riboflavin_syn_A"/>
    <property type="match status" value="1"/>
</dbReference>
<dbReference type="NCBIfam" id="TIGR00187">
    <property type="entry name" value="ribE"/>
    <property type="match status" value="1"/>
</dbReference>
<evidence type="ECO:0000256" key="7">
    <source>
        <dbReference type="ARBA" id="ARBA00022679"/>
    </source>
</evidence>
<keyword evidence="7 12" id="KW-0808">Transferase</keyword>
<dbReference type="GO" id="GO:0004746">
    <property type="term" value="F:riboflavin synthase activity"/>
    <property type="evidence" value="ECO:0007669"/>
    <property type="project" value="UniProtKB-UniRule"/>
</dbReference>
<dbReference type="SUPFAM" id="SSF63380">
    <property type="entry name" value="Riboflavin synthase domain-like"/>
    <property type="match status" value="2"/>
</dbReference>
<sequence>MFTGLIRHLGILESRSPRPGGARLRIAAPADLLARAEQGASIAVNGACLTSVAVDGRAWEAELSEETLEKTTLGRLPMGAALHLEPALRVGDPLDGHLVSGHVDGIGQLVSRPQGGQGLAEGLWRFSLPAALAPMTAPKGSLAVDGISLTVVDCGGDWFTVALIPETVKRTALDGLRPGGAVNLEADPIGRFVARALALRGSDEKLAKFAQGGWNG</sequence>
<evidence type="ECO:0000313" key="13">
    <source>
        <dbReference type="Proteomes" id="UP000709959"/>
    </source>
</evidence>
<reference evidence="12 13" key="1">
    <citation type="submission" date="2020-10" db="EMBL/GenBank/DDBJ databases">
        <title>Connecting structure to function with the recovery of over 1000 high-quality activated sludge metagenome-assembled genomes encoding full-length rRNA genes using long-read sequencing.</title>
        <authorList>
            <person name="Singleton C.M."/>
            <person name="Petriglieri F."/>
            <person name="Kristensen J.M."/>
            <person name="Kirkegaard R.H."/>
            <person name="Michaelsen T.Y."/>
            <person name="Andersen M.H."/>
            <person name="Karst S.M."/>
            <person name="Dueholm M.S."/>
            <person name="Nielsen P.H."/>
            <person name="Albertsen M."/>
        </authorList>
    </citation>
    <scope>NUCLEOTIDE SEQUENCE [LARGE SCALE GENOMIC DNA]</scope>
    <source>
        <strain evidence="12">OdNE_18-Q3-R46-58_MAXAC.008</strain>
    </source>
</reference>
<organism evidence="12 13">
    <name type="scientific">Candidatus Geothrix odensensis</name>
    <dbReference type="NCBI Taxonomy" id="2954440"/>
    <lineage>
        <taxon>Bacteria</taxon>
        <taxon>Pseudomonadati</taxon>
        <taxon>Acidobacteriota</taxon>
        <taxon>Holophagae</taxon>
        <taxon>Holophagales</taxon>
        <taxon>Holophagaceae</taxon>
        <taxon>Geothrix</taxon>
    </lineage>
</organism>
<keyword evidence="6" id="KW-0686">Riboflavin biosynthesis</keyword>
<dbReference type="EC" id="2.5.1.9" evidence="4 9"/>
<dbReference type="GO" id="GO:0009231">
    <property type="term" value="P:riboflavin biosynthetic process"/>
    <property type="evidence" value="ECO:0007669"/>
    <property type="project" value="UniProtKB-KW"/>
</dbReference>
<dbReference type="EMBL" id="JADKCH010000003">
    <property type="protein sequence ID" value="MBK8572168.1"/>
    <property type="molecule type" value="Genomic_DNA"/>
</dbReference>
<dbReference type="PROSITE" id="PS51177">
    <property type="entry name" value="LUMAZINE_BIND"/>
    <property type="match status" value="2"/>
</dbReference>
<evidence type="ECO:0000256" key="9">
    <source>
        <dbReference type="NCBIfam" id="TIGR00187"/>
    </source>
</evidence>
<accession>A0A936F1I8</accession>
<feature type="domain" description="Lumazine-binding" evidence="11">
    <location>
        <begin position="98"/>
        <end position="197"/>
    </location>
</feature>
<dbReference type="Gene3D" id="2.40.30.20">
    <property type="match status" value="2"/>
</dbReference>
<feature type="repeat" description="Lumazine-binding" evidence="10">
    <location>
        <begin position="98"/>
        <end position="197"/>
    </location>
</feature>
<comment type="catalytic activity">
    <reaction evidence="1">
        <text>2 6,7-dimethyl-8-(1-D-ribityl)lumazine + H(+) = 5-amino-6-(D-ribitylamino)uracil + riboflavin</text>
        <dbReference type="Rhea" id="RHEA:20772"/>
        <dbReference type="ChEBI" id="CHEBI:15378"/>
        <dbReference type="ChEBI" id="CHEBI:15934"/>
        <dbReference type="ChEBI" id="CHEBI:57986"/>
        <dbReference type="ChEBI" id="CHEBI:58201"/>
        <dbReference type="EC" id="2.5.1.9"/>
    </reaction>
</comment>
<name>A0A936F1I8_9BACT</name>
<dbReference type="Pfam" id="PF00677">
    <property type="entry name" value="Lum_binding"/>
    <property type="match status" value="2"/>
</dbReference>
<comment type="pathway">
    <text evidence="3">Cofactor biosynthesis; riboflavin biosynthesis; riboflavin from 2-hydroxy-3-oxobutyl phosphate and 5-amino-6-(D-ribitylamino)uracil: step 2/2.</text>
</comment>
<gene>
    <name evidence="12" type="ORF">IPN91_05860</name>
</gene>
<dbReference type="CDD" id="cd00402">
    <property type="entry name" value="Riboflavin_synthase_like"/>
    <property type="match status" value="1"/>
</dbReference>
<evidence type="ECO:0000256" key="6">
    <source>
        <dbReference type="ARBA" id="ARBA00022619"/>
    </source>
</evidence>
<evidence type="ECO:0000256" key="2">
    <source>
        <dbReference type="ARBA" id="ARBA00002803"/>
    </source>
</evidence>
<feature type="repeat" description="Lumazine-binding" evidence="10">
    <location>
        <begin position="1"/>
        <end position="97"/>
    </location>
</feature>
<comment type="function">
    <text evidence="2">Catalyzes the dismutation of two molecules of 6,7-dimethyl-8-ribityllumazine, resulting in the formation of riboflavin and 5-amino-6-(D-ribitylamino)uracil.</text>
</comment>
<proteinExistence type="predicted"/>
<evidence type="ECO:0000256" key="5">
    <source>
        <dbReference type="ARBA" id="ARBA00013950"/>
    </source>
</evidence>
<evidence type="ECO:0000256" key="8">
    <source>
        <dbReference type="ARBA" id="ARBA00022737"/>
    </source>
</evidence>
<evidence type="ECO:0000259" key="11">
    <source>
        <dbReference type="PROSITE" id="PS51177"/>
    </source>
</evidence>
<dbReference type="InterPro" id="IPR001783">
    <property type="entry name" value="Lumazine-bd"/>
</dbReference>
<dbReference type="PANTHER" id="PTHR21098">
    <property type="entry name" value="RIBOFLAVIN SYNTHASE ALPHA CHAIN"/>
    <property type="match status" value="1"/>
</dbReference>
<dbReference type="NCBIfam" id="NF006767">
    <property type="entry name" value="PRK09289.1"/>
    <property type="match status" value="1"/>
</dbReference>
<dbReference type="InterPro" id="IPR023366">
    <property type="entry name" value="ATP_synth_asu-like_sf"/>
</dbReference>
<evidence type="ECO:0000256" key="10">
    <source>
        <dbReference type="PROSITE-ProRule" id="PRU00524"/>
    </source>
</evidence>
<evidence type="ECO:0000256" key="1">
    <source>
        <dbReference type="ARBA" id="ARBA00000968"/>
    </source>
</evidence>
<keyword evidence="8" id="KW-0677">Repeat</keyword>
<evidence type="ECO:0000313" key="12">
    <source>
        <dbReference type="EMBL" id="MBK8572168.1"/>
    </source>
</evidence>
<evidence type="ECO:0000256" key="4">
    <source>
        <dbReference type="ARBA" id="ARBA00012827"/>
    </source>
</evidence>
<protein>
    <recommendedName>
        <fullName evidence="5 9">Riboflavin synthase</fullName>
        <ecNumber evidence="4 9">2.5.1.9</ecNumber>
    </recommendedName>
</protein>
<comment type="caution">
    <text evidence="12">The sequence shown here is derived from an EMBL/GenBank/DDBJ whole genome shotgun (WGS) entry which is preliminary data.</text>
</comment>
<dbReference type="PANTHER" id="PTHR21098:SF12">
    <property type="entry name" value="RIBOFLAVIN SYNTHASE"/>
    <property type="match status" value="1"/>
</dbReference>
<feature type="domain" description="Lumazine-binding" evidence="11">
    <location>
        <begin position="1"/>
        <end position="97"/>
    </location>
</feature>
<dbReference type="InterPro" id="IPR026017">
    <property type="entry name" value="Lumazine-bd_dom"/>
</dbReference>
<dbReference type="AlphaFoldDB" id="A0A936F1I8"/>